<evidence type="ECO:0000313" key="3">
    <source>
        <dbReference type="Proteomes" id="UP000067422"/>
    </source>
</evidence>
<evidence type="ECO:0000256" key="1">
    <source>
        <dbReference type="SAM" id="Phobius"/>
    </source>
</evidence>
<dbReference type="GeneID" id="83581680"/>
<gene>
    <name evidence="2" type="ORF">AL538_01605</name>
</gene>
<feature type="transmembrane region" description="Helical" evidence="1">
    <location>
        <begin position="27"/>
        <end position="46"/>
    </location>
</feature>
<feature type="transmembrane region" description="Helical" evidence="1">
    <location>
        <begin position="97"/>
        <end position="118"/>
    </location>
</feature>
<proteinExistence type="predicted"/>
<accession>A0ABM5XTW2</accession>
<dbReference type="RefSeq" id="WP_017190266.1">
    <property type="nucleotide sequence ID" value="NZ_AP031614.1"/>
</dbReference>
<keyword evidence="1" id="KW-1133">Transmembrane helix</keyword>
<evidence type="ECO:0000313" key="2">
    <source>
        <dbReference type="EMBL" id="AMF96518.1"/>
    </source>
</evidence>
<keyword evidence="1" id="KW-0812">Transmembrane</keyword>
<protein>
    <submittedName>
        <fullName evidence="2">Uncharacterized protein</fullName>
    </submittedName>
</protein>
<dbReference type="EMBL" id="CP014038">
    <property type="protein sequence ID" value="AMF96518.1"/>
    <property type="molecule type" value="Genomic_DNA"/>
</dbReference>
<dbReference type="Proteomes" id="UP000067422">
    <property type="component" value="Chromosome 1"/>
</dbReference>
<organism evidence="2 3">
    <name type="scientific">Vibrio harveyi</name>
    <name type="common">Beneckea harveyi</name>
    <dbReference type="NCBI Taxonomy" id="669"/>
    <lineage>
        <taxon>Bacteria</taxon>
        <taxon>Pseudomonadati</taxon>
        <taxon>Pseudomonadota</taxon>
        <taxon>Gammaproteobacteria</taxon>
        <taxon>Vibrionales</taxon>
        <taxon>Vibrionaceae</taxon>
        <taxon>Vibrio</taxon>
    </lineage>
</organism>
<reference evidence="2" key="1">
    <citation type="submission" date="2018-01" db="EMBL/GenBank/DDBJ databases">
        <title>FDA dAtabase for Regulatory Grade micrObial Sequences (FDA-ARGOS): Supporting development and validation of Infectious Disease Dx tests.</title>
        <authorList>
            <person name="Hoffmann M."/>
            <person name="Allard M."/>
            <person name="Evans P."/>
            <person name="Brown E."/>
            <person name="Tallon L."/>
            <person name="Sadzewicz L."/>
            <person name="Sengamalay N."/>
            <person name="Ott S."/>
            <person name="Godinez A."/>
            <person name="Nagaraj S."/>
            <person name="Vyas G."/>
            <person name="Aluvathingal J."/>
            <person name="Nadendla S."/>
            <person name="Geyer C."/>
            <person name="Sichtig H."/>
        </authorList>
    </citation>
    <scope>NUCLEOTIDE SEQUENCE</scope>
    <source>
        <strain evidence="2">FDAARGOS_107</strain>
    </source>
</reference>
<sequence>MFTDFFIQKNRKAGEKHVPNSFPKHKLVLNLVVGVFLVVYGAYGIYSGELYVFLGRRTEVTLHGDAIYIAFAAFILGCIYCLVEIIDHFDKRDNEEIYIRIRAGCQAFGLLIFGFALIQNSVMAGA</sequence>
<feature type="transmembrane region" description="Helical" evidence="1">
    <location>
        <begin position="66"/>
        <end position="85"/>
    </location>
</feature>
<keyword evidence="3" id="KW-1185">Reference proteome</keyword>
<name>A0ABM5XTW2_VIBHA</name>
<keyword evidence="1" id="KW-0472">Membrane</keyword>